<evidence type="ECO:0008006" key="3">
    <source>
        <dbReference type="Google" id="ProtNLM"/>
    </source>
</evidence>
<dbReference type="AlphaFoldDB" id="A0A2P8E3Z5"/>
<comment type="caution">
    <text evidence="1">The sequence shown here is derived from an EMBL/GenBank/DDBJ whole genome shotgun (WGS) entry which is preliminary data.</text>
</comment>
<proteinExistence type="predicted"/>
<keyword evidence="2" id="KW-1185">Reference proteome</keyword>
<name>A0A2P8E3Z5_9ACTN</name>
<accession>A0A2P8E3Z5</accession>
<dbReference type="RefSeq" id="WP_106537159.1">
    <property type="nucleotide sequence ID" value="NZ_ML142900.1"/>
</dbReference>
<evidence type="ECO:0000313" key="2">
    <source>
        <dbReference type="Proteomes" id="UP000243528"/>
    </source>
</evidence>
<sequence length="151" mass="18108">MGRPKIQNENEAIRWMEEGKTYNEIIELYRTKYNIETSQSMWAAFRRRRGLDRRTVRDDSLIPWAMKREHRWLFAPKMLRLEAKLRAGKSIDKDDKARLDSFKERLKTDGRVVHYEPDTKEGWFYVPAREGIDTDLIRVPDSPSTERPSRH</sequence>
<dbReference type="EMBL" id="PYGE01000006">
    <property type="protein sequence ID" value="PSL04147.1"/>
    <property type="molecule type" value="Genomic_DNA"/>
</dbReference>
<organism evidence="1 2">
    <name type="scientific">Haloactinopolyspora alba</name>
    <dbReference type="NCBI Taxonomy" id="648780"/>
    <lineage>
        <taxon>Bacteria</taxon>
        <taxon>Bacillati</taxon>
        <taxon>Actinomycetota</taxon>
        <taxon>Actinomycetes</taxon>
        <taxon>Jiangellales</taxon>
        <taxon>Jiangellaceae</taxon>
        <taxon>Haloactinopolyspora</taxon>
    </lineage>
</organism>
<dbReference type="OrthoDB" id="4167052at2"/>
<dbReference type="Proteomes" id="UP000243528">
    <property type="component" value="Unassembled WGS sequence"/>
</dbReference>
<reference evidence="1 2" key="1">
    <citation type="submission" date="2018-03" db="EMBL/GenBank/DDBJ databases">
        <title>Genomic Encyclopedia of Archaeal and Bacterial Type Strains, Phase II (KMG-II): from individual species to whole genera.</title>
        <authorList>
            <person name="Goeker M."/>
        </authorList>
    </citation>
    <scope>NUCLEOTIDE SEQUENCE [LARGE SCALE GENOMIC DNA]</scope>
    <source>
        <strain evidence="1 2">DSM 45211</strain>
    </source>
</reference>
<evidence type="ECO:0000313" key="1">
    <source>
        <dbReference type="EMBL" id="PSL04147.1"/>
    </source>
</evidence>
<protein>
    <recommendedName>
        <fullName evidence="3">Immunity repressor</fullName>
    </recommendedName>
</protein>
<gene>
    <name evidence="1" type="ORF">CLV30_106152</name>
</gene>